<dbReference type="SMART" id="SM00274">
    <property type="entry name" value="FOLN"/>
    <property type="match status" value="1"/>
</dbReference>
<protein>
    <submittedName>
        <fullName evidence="8">Follistatin-like 3 (secreted glycoprotein)</fullName>
    </submittedName>
</protein>
<dbReference type="Pfam" id="PF07648">
    <property type="entry name" value="Kazal_2"/>
    <property type="match status" value="1"/>
</dbReference>
<keyword evidence="4" id="KW-0325">Glycoprotein</keyword>
<evidence type="ECO:0000259" key="6">
    <source>
        <dbReference type="PROSITE" id="PS51364"/>
    </source>
</evidence>
<evidence type="ECO:0000256" key="2">
    <source>
        <dbReference type="ARBA" id="ARBA00022737"/>
    </source>
</evidence>
<dbReference type="PROSITE" id="PS51465">
    <property type="entry name" value="KAZAL_2"/>
    <property type="match status" value="1"/>
</dbReference>
<dbReference type="Gene3D" id="3.90.290.10">
    <property type="entry name" value="TGF-beta binding (TB) domain"/>
    <property type="match status" value="1"/>
</dbReference>
<feature type="domain" description="TB" evidence="6">
    <location>
        <begin position="25"/>
        <end position="83"/>
    </location>
</feature>
<dbReference type="Proteomes" id="UP000005226">
    <property type="component" value="Chromosome 20"/>
</dbReference>
<dbReference type="InterPro" id="IPR002350">
    <property type="entry name" value="Kazal_dom"/>
</dbReference>
<evidence type="ECO:0000313" key="9">
    <source>
        <dbReference type="Proteomes" id="UP000005226"/>
    </source>
</evidence>
<dbReference type="GO" id="GO:0032926">
    <property type="term" value="P:negative regulation of activin receptor signaling pathway"/>
    <property type="evidence" value="ECO:0007669"/>
    <property type="project" value="TreeGrafter"/>
</dbReference>
<evidence type="ECO:0000256" key="3">
    <source>
        <dbReference type="ARBA" id="ARBA00023157"/>
    </source>
</evidence>
<keyword evidence="3" id="KW-1015">Disulfide bond</keyword>
<dbReference type="SUPFAM" id="SSF57581">
    <property type="entry name" value="TB module/8-cys domain"/>
    <property type="match status" value="1"/>
</dbReference>
<reference evidence="8" key="3">
    <citation type="submission" date="2025-09" db="UniProtKB">
        <authorList>
            <consortium name="Ensembl"/>
        </authorList>
    </citation>
    <scope>IDENTIFICATION</scope>
</reference>
<dbReference type="GO" id="GO:0030510">
    <property type="term" value="P:regulation of BMP signaling pathway"/>
    <property type="evidence" value="ECO:0007669"/>
    <property type="project" value="TreeGrafter"/>
</dbReference>
<evidence type="ECO:0000256" key="1">
    <source>
        <dbReference type="ARBA" id="ARBA00022729"/>
    </source>
</evidence>
<dbReference type="GO" id="GO:0030154">
    <property type="term" value="P:cell differentiation"/>
    <property type="evidence" value="ECO:0007669"/>
    <property type="project" value="TreeGrafter"/>
</dbReference>
<dbReference type="InterPro" id="IPR017878">
    <property type="entry name" value="TB_dom"/>
</dbReference>
<evidence type="ECO:0000256" key="5">
    <source>
        <dbReference type="SAM" id="MobiDB-lite"/>
    </source>
</evidence>
<dbReference type="PANTHER" id="PTHR10913:SF16">
    <property type="entry name" value="FOLLISTATIN-RELATED PROTEIN 3"/>
    <property type="match status" value="1"/>
</dbReference>
<keyword evidence="9" id="KW-1185">Reference proteome</keyword>
<dbReference type="Ensembl" id="ENSTRUT00000058156.2">
    <property type="protein sequence ID" value="ENSTRUP00000052397.2"/>
    <property type="gene ID" value="ENSTRUG00000018075.3"/>
</dbReference>
<reference evidence="8 9" key="1">
    <citation type="journal article" date="2011" name="Genome Biol. Evol.">
        <title>Integration of the genetic map and genome assembly of fugu facilitates insights into distinct features of genome evolution in teleosts and mammals.</title>
        <authorList>
            <person name="Kai W."/>
            <person name="Kikuchi K."/>
            <person name="Tohari S."/>
            <person name="Chew A.K."/>
            <person name="Tay A."/>
            <person name="Fujiwara A."/>
            <person name="Hosoya S."/>
            <person name="Suetake H."/>
            <person name="Naruse K."/>
            <person name="Brenner S."/>
            <person name="Suzuki Y."/>
            <person name="Venkatesh B."/>
        </authorList>
    </citation>
    <scope>NUCLEOTIDE SEQUENCE [LARGE SCALE GENOMIC DNA]</scope>
</reference>
<dbReference type="Pfam" id="PF21333">
    <property type="entry name" value="FST_N"/>
    <property type="match status" value="1"/>
</dbReference>
<dbReference type="GO" id="GO:0005615">
    <property type="term" value="C:extracellular space"/>
    <property type="evidence" value="ECO:0007669"/>
    <property type="project" value="TreeGrafter"/>
</dbReference>
<dbReference type="PROSITE" id="PS51364">
    <property type="entry name" value="TB"/>
    <property type="match status" value="1"/>
</dbReference>
<evidence type="ECO:0000259" key="7">
    <source>
        <dbReference type="PROSITE" id="PS51465"/>
    </source>
</evidence>
<keyword evidence="1" id="KW-0732">Signal</keyword>
<dbReference type="InterPro" id="IPR036773">
    <property type="entry name" value="TB_dom_sf"/>
</dbReference>
<dbReference type="Gene3D" id="3.30.60.30">
    <property type="match status" value="1"/>
</dbReference>
<dbReference type="FunFam" id="3.90.290.10:FF:000021">
    <property type="entry name" value="follistatin-related protein 3"/>
    <property type="match status" value="1"/>
</dbReference>
<gene>
    <name evidence="8" type="primary">fstl3</name>
</gene>
<feature type="compositionally biased region" description="Low complexity" evidence="5">
    <location>
        <begin position="230"/>
        <end position="243"/>
    </location>
</feature>
<dbReference type="SUPFAM" id="SSF100895">
    <property type="entry name" value="Kazal-type serine protease inhibitors"/>
    <property type="match status" value="1"/>
</dbReference>
<feature type="region of interest" description="Disordered" evidence="5">
    <location>
        <begin position="192"/>
        <end position="255"/>
    </location>
</feature>
<proteinExistence type="predicted"/>
<reference evidence="8" key="2">
    <citation type="submission" date="2025-08" db="UniProtKB">
        <authorList>
            <consortium name="Ensembl"/>
        </authorList>
    </citation>
    <scope>IDENTIFICATION</scope>
</reference>
<dbReference type="AlphaFoldDB" id="A0A3B5K8Y7"/>
<feature type="domain" description="Kazal-like" evidence="7">
    <location>
        <begin position="108"/>
        <end position="157"/>
    </location>
</feature>
<dbReference type="GeneTree" id="ENSGT00940000161332"/>
<dbReference type="InterPro" id="IPR036058">
    <property type="entry name" value="Kazal_dom_sf"/>
</dbReference>
<feature type="compositionally biased region" description="Basic residues" evidence="5">
    <location>
        <begin position="214"/>
        <end position="229"/>
    </location>
</feature>
<keyword evidence="2" id="KW-0677">Repeat</keyword>
<evidence type="ECO:0000256" key="4">
    <source>
        <dbReference type="ARBA" id="ARBA00023180"/>
    </source>
</evidence>
<dbReference type="GO" id="GO:0048185">
    <property type="term" value="F:activin binding"/>
    <property type="evidence" value="ECO:0007669"/>
    <property type="project" value="TreeGrafter"/>
</dbReference>
<evidence type="ECO:0000313" key="8">
    <source>
        <dbReference type="Ensembl" id="ENSTRUP00000052397.2"/>
    </source>
</evidence>
<accession>A0A3B5K8Y7</accession>
<dbReference type="InterPro" id="IPR003645">
    <property type="entry name" value="Fol_N"/>
</dbReference>
<dbReference type="SMART" id="SM00280">
    <property type="entry name" value="KAZAL"/>
    <property type="match status" value="1"/>
</dbReference>
<dbReference type="PANTHER" id="PTHR10913">
    <property type="entry name" value="FOLLISTATIN-RELATED"/>
    <property type="match status" value="1"/>
</dbReference>
<organism evidence="8 9">
    <name type="scientific">Takifugu rubripes</name>
    <name type="common">Japanese pufferfish</name>
    <name type="synonym">Fugu rubripes</name>
    <dbReference type="NCBI Taxonomy" id="31033"/>
    <lineage>
        <taxon>Eukaryota</taxon>
        <taxon>Metazoa</taxon>
        <taxon>Chordata</taxon>
        <taxon>Craniata</taxon>
        <taxon>Vertebrata</taxon>
        <taxon>Euteleostomi</taxon>
        <taxon>Actinopterygii</taxon>
        <taxon>Neopterygii</taxon>
        <taxon>Teleostei</taxon>
        <taxon>Neoteleostei</taxon>
        <taxon>Acanthomorphata</taxon>
        <taxon>Eupercaria</taxon>
        <taxon>Tetraodontiformes</taxon>
        <taxon>Tetradontoidea</taxon>
        <taxon>Tetraodontidae</taxon>
        <taxon>Takifugu</taxon>
    </lineage>
</organism>
<dbReference type="InterPro" id="IPR050653">
    <property type="entry name" value="Prot_Inhib_GrowthFact_Antg"/>
</dbReference>
<name>A0A3B5K8Y7_TAKRU</name>
<sequence length="255" mass="28545">MSFSVCVLGMIITLYQIGRNPANAGMCWLQSQDQKCDMVLMRGVTREECCAGGRLDTAWFNTSLPMNEVSLLGFLGIVACKPCKDTCEGVKCSPGKVCKMKMGRPQCVCSPDCSHISRKHAVCGSDGKSYKDECTLLMARCMGHPDLEVMYQGGCKSKFTRPGPIVPKSGFFTDAFLRRVLLQRGVSGYPHLCDRPDQQRPLRRVPHGPLPRPHAVRTSHLRQRQRHLPQRLPLAPGDLLPRPLHWRPPLRPLQQ</sequence>